<feature type="compositionally biased region" description="Low complexity" evidence="1">
    <location>
        <begin position="281"/>
        <end position="293"/>
    </location>
</feature>
<evidence type="ECO:0000313" key="2">
    <source>
        <dbReference type="EMBL" id="KAK6954682.1"/>
    </source>
</evidence>
<dbReference type="AlphaFoldDB" id="A0AAX6MR82"/>
<feature type="compositionally biased region" description="Basic and acidic residues" evidence="1">
    <location>
        <begin position="346"/>
        <end position="359"/>
    </location>
</feature>
<dbReference type="EMBL" id="JBANMG010000004">
    <property type="protein sequence ID" value="KAK6954682.1"/>
    <property type="molecule type" value="Genomic_DNA"/>
</dbReference>
<feature type="compositionally biased region" description="Basic and acidic residues" evidence="1">
    <location>
        <begin position="26"/>
        <end position="43"/>
    </location>
</feature>
<accession>A0AAX6MR82</accession>
<dbReference type="Proteomes" id="UP001369815">
    <property type="component" value="Unassembled WGS sequence"/>
</dbReference>
<keyword evidence="3" id="KW-1185">Reference proteome</keyword>
<feature type="compositionally biased region" description="Polar residues" evidence="1">
    <location>
        <begin position="115"/>
        <end position="134"/>
    </location>
</feature>
<reference evidence="2 3" key="1">
    <citation type="journal article" date="2024" name="Front Chem Biol">
        <title>Unveiling the potential of Daldinia eschscholtzii MFLUCC 19-0629 through bioactivity and bioinformatics studies for enhanced sustainable agriculture production.</title>
        <authorList>
            <person name="Brooks S."/>
            <person name="Weaver J.A."/>
            <person name="Klomchit A."/>
            <person name="Alharthi S.A."/>
            <person name="Onlamun T."/>
            <person name="Nurani R."/>
            <person name="Vong T.K."/>
            <person name="Alberti F."/>
            <person name="Greco C."/>
        </authorList>
    </citation>
    <scope>NUCLEOTIDE SEQUENCE [LARGE SCALE GENOMIC DNA]</scope>
    <source>
        <strain evidence="2">MFLUCC 19-0629</strain>
    </source>
</reference>
<feature type="compositionally biased region" description="Low complexity" evidence="1">
    <location>
        <begin position="202"/>
        <end position="214"/>
    </location>
</feature>
<feature type="region of interest" description="Disordered" evidence="1">
    <location>
        <begin position="22"/>
        <end position="420"/>
    </location>
</feature>
<feature type="compositionally biased region" description="Polar residues" evidence="1">
    <location>
        <begin position="165"/>
        <end position="176"/>
    </location>
</feature>
<proteinExistence type="predicted"/>
<comment type="caution">
    <text evidence="2">The sequence shown here is derived from an EMBL/GenBank/DDBJ whole genome shotgun (WGS) entry which is preliminary data.</text>
</comment>
<feature type="compositionally biased region" description="Acidic residues" evidence="1">
    <location>
        <begin position="294"/>
        <end position="308"/>
    </location>
</feature>
<organism evidence="2 3">
    <name type="scientific">Daldinia eschscholtzii</name>
    <dbReference type="NCBI Taxonomy" id="292717"/>
    <lineage>
        <taxon>Eukaryota</taxon>
        <taxon>Fungi</taxon>
        <taxon>Dikarya</taxon>
        <taxon>Ascomycota</taxon>
        <taxon>Pezizomycotina</taxon>
        <taxon>Sordariomycetes</taxon>
        <taxon>Xylariomycetidae</taxon>
        <taxon>Xylariales</taxon>
        <taxon>Hypoxylaceae</taxon>
        <taxon>Daldinia</taxon>
    </lineage>
</organism>
<feature type="compositionally biased region" description="Low complexity" evidence="1">
    <location>
        <begin position="546"/>
        <end position="568"/>
    </location>
</feature>
<evidence type="ECO:0000256" key="1">
    <source>
        <dbReference type="SAM" id="MobiDB-lite"/>
    </source>
</evidence>
<sequence length="660" mass="73124">MVKFRGDAKSWRSDGLLFTLFGIPPARDREEHPPSSSTRESRPNDNNTVVVERYRQDKQGLRRVLRVESSFYDPDDDTDSIQPEEEEEVNIRHTSSKNIPAKKRPTSEEILGTSYEMTEVTSSKAKANYLQAESDTNEDSSQPEEASKKRTQSKKHVQSKKRSSTKQVVSTRQTPDSDTDESPEAEVVAPVKKQKKAVKDCSSSSSNSDTLVESDTVEESSDSLESSESSEDDSDSTEELSSDDESSESEEEVIPQRTRNKTPTYAKGPAPGKKAREAVKSISSSESRPSSTENESDADAEDSSSEEEVVAKPTQNKKAANKKIAKPAPPSESEDNSSEDEPEEVSDAKEESSHEEVIVTKKQAPARKPIKAVAPPPESSSDSSDSSEVDSDTEKDNSHSDATAIKAQPQQSSEDIRMERYRDSEWGIHEDGMICYMKSEGCYSQLIAEKIKRGKKEVQARIQEITELAEEGGTTIQHLGKVFGDYIKSEIKKDKEARKINPQSKPRPNYQAESRGKGNAKEPSQMPAAEAKPRHNKPIESRAKPDSSSSPTPSTSGATTSTSPPASVSKEDRIDVLRTPPRAFPNRKVFYPDGTFNVHDCHALAVAEARFRDQNCRRIQAEFYNLTGKYLDINVLEAKLAQATEPYDKVTTNWGGICRR</sequence>
<feature type="compositionally biased region" description="Acidic residues" evidence="1">
    <location>
        <begin position="332"/>
        <end position="345"/>
    </location>
</feature>
<gene>
    <name evidence="2" type="ORF">Daesc_004650</name>
</gene>
<evidence type="ECO:0000313" key="3">
    <source>
        <dbReference type="Proteomes" id="UP001369815"/>
    </source>
</evidence>
<name>A0AAX6MR82_9PEZI</name>
<feature type="compositionally biased region" description="Acidic residues" evidence="1">
    <location>
        <begin position="73"/>
        <end position="88"/>
    </location>
</feature>
<protein>
    <submittedName>
        <fullName evidence="2">Uncharacterized protein</fullName>
    </submittedName>
</protein>
<feature type="compositionally biased region" description="Acidic residues" evidence="1">
    <location>
        <begin position="228"/>
        <end position="253"/>
    </location>
</feature>
<feature type="compositionally biased region" description="Basic and acidic residues" evidence="1">
    <location>
        <begin position="531"/>
        <end position="545"/>
    </location>
</feature>
<feature type="compositionally biased region" description="Basic residues" evidence="1">
    <location>
        <begin position="149"/>
        <end position="164"/>
    </location>
</feature>
<feature type="region of interest" description="Disordered" evidence="1">
    <location>
        <begin position="495"/>
        <end position="579"/>
    </location>
</feature>